<protein>
    <recommendedName>
        <fullName evidence="4">AsmA family protein</fullName>
    </recommendedName>
</protein>
<dbReference type="OrthoDB" id="5341790at2"/>
<keyword evidence="1" id="KW-0812">Transmembrane</keyword>
<dbReference type="AlphaFoldDB" id="A0A4Q9JVQ3"/>
<dbReference type="Proteomes" id="UP000292583">
    <property type="component" value="Unassembled WGS sequence"/>
</dbReference>
<gene>
    <name evidence="2" type="ORF">DU473_00105</name>
</gene>
<accession>A0A4Q9JVQ3</accession>
<proteinExistence type="predicted"/>
<keyword evidence="1" id="KW-0472">Membrane</keyword>
<keyword evidence="1" id="KW-1133">Transmembrane helix</keyword>
<evidence type="ECO:0000256" key="1">
    <source>
        <dbReference type="SAM" id="Phobius"/>
    </source>
</evidence>
<evidence type="ECO:0000313" key="2">
    <source>
        <dbReference type="EMBL" id="TBR82278.1"/>
    </source>
</evidence>
<sequence>MKKFFYGILIFIAAIFIVSYIILFTSFGNNIVSNVVQNKVKQNLGFDLNITHFKLRPSFLELKSDLANIAHLNIDGNLSLLKLSFNLDYNIALQKDYAKNLGLNLNKNLEFNGKIYGRISDFLVNGKGYFLGSNIKLDSRIYDFSPIALNLDAKSLKIEDILSLMSMPTYAKGYIDITTQIKAKDLKPDGIANIKLDTSYINYEKIQKDFGVLLPKSNINSTVNALIKEDKIFIISNTNTNYLNLKTQKTLYDITKNKLNTDFEIKATDLAKLQSLTQIKLNGPMSIIGLLELNQNILSSASASINDIGEEVAANLQNNKIKIILRNAKIEKILKILGYESLGSGYINANVENLDLNFDKLNANANMDIKGIFNAKALSNILNKQAPNNINFDLKANSTIKNNIANFNVNLFSDLFKISNLAGNFDIKKTILNSNFDLILDDFSKLSFLADRKLKGKAEFNTKVNFDKNFDIELLSKNLFNGKLEAIFKNNIFNANLNEVELSELAKSLDFIDIYQGKANISANYDVINEKGEAKLDIKEGKLKPNAITTAVKILTLKDITTEVFHTSNAKANISKDLIDFNLNMQAKHTNVNISKATINLKTQALNLPFEANIDKANFKGVITGTSESPKVKLDVGSVANSIKNVLGEKTKEQTNKVGEKIDKLFNKIF</sequence>
<dbReference type="EMBL" id="QPGR01000001">
    <property type="protein sequence ID" value="TBR82278.1"/>
    <property type="molecule type" value="Genomic_DNA"/>
</dbReference>
<keyword evidence="3" id="KW-1185">Reference proteome</keyword>
<comment type="caution">
    <text evidence="2">The sequence shown here is derived from an EMBL/GenBank/DDBJ whole genome shotgun (WGS) entry which is preliminary data.</text>
</comment>
<dbReference type="RefSeq" id="WP_131186335.1">
    <property type="nucleotide sequence ID" value="NZ_QPGR01000001.1"/>
</dbReference>
<feature type="transmembrane region" description="Helical" evidence="1">
    <location>
        <begin position="7"/>
        <end position="27"/>
    </location>
</feature>
<name>A0A4Q9JVQ3_9BACT</name>
<organism evidence="2 3">
    <name type="scientific">Campylobacter novaezeelandiae</name>
    <dbReference type="NCBI Taxonomy" id="2267891"/>
    <lineage>
        <taxon>Bacteria</taxon>
        <taxon>Pseudomonadati</taxon>
        <taxon>Campylobacterota</taxon>
        <taxon>Epsilonproteobacteria</taxon>
        <taxon>Campylobacterales</taxon>
        <taxon>Campylobacteraceae</taxon>
        <taxon>Campylobacter</taxon>
    </lineage>
</organism>
<evidence type="ECO:0008006" key="4">
    <source>
        <dbReference type="Google" id="ProtNLM"/>
    </source>
</evidence>
<reference evidence="2 3" key="1">
    <citation type="submission" date="2018-07" db="EMBL/GenBank/DDBJ databases">
        <title>Campylobacter zealandensis sp. nov., isolated from birds and water in New Zealand.</title>
        <authorList>
            <person name="Wilkinson D.A."/>
            <person name="Biggs P.J."/>
            <person name="French N.P."/>
            <person name="Midwinter A.C."/>
        </authorList>
    </citation>
    <scope>NUCLEOTIDE SEQUENCE [LARGE SCALE GENOMIC DNA]</scope>
    <source>
        <strain evidence="2 3">B423b</strain>
    </source>
</reference>
<evidence type="ECO:0000313" key="3">
    <source>
        <dbReference type="Proteomes" id="UP000292583"/>
    </source>
</evidence>